<name>U5HDD3_USTV1</name>
<feature type="transmembrane region" description="Helical" evidence="2">
    <location>
        <begin position="201"/>
        <end position="219"/>
    </location>
</feature>
<gene>
    <name evidence="3" type="ORF">MVLG_05149</name>
</gene>
<reference evidence="3 5" key="3">
    <citation type="journal article" date="2015" name="BMC Genomics">
        <title>Sex and parasites: genomic and transcriptomic analysis of Microbotryum lychnidis-dioicae, the biotrophic and plant-castrating anther smut fungus.</title>
        <authorList>
            <person name="Perlin M.H."/>
            <person name="Amselem J."/>
            <person name="Fontanillas E."/>
            <person name="Toh S.S."/>
            <person name="Chen Z."/>
            <person name="Goldberg J."/>
            <person name="Duplessis S."/>
            <person name="Henrissat B."/>
            <person name="Young S."/>
            <person name="Zeng Q."/>
            <person name="Aguileta G."/>
            <person name="Petit E."/>
            <person name="Badouin H."/>
            <person name="Andrews J."/>
            <person name="Razeeq D."/>
            <person name="Gabaldon T."/>
            <person name="Quesneville H."/>
            <person name="Giraud T."/>
            <person name="Hood M.E."/>
            <person name="Schultz D.J."/>
            <person name="Cuomo C.A."/>
        </authorList>
    </citation>
    <scope>NUCLEOTIDE SEQUENCE [LARGE SCALE GENOMIC DNA]</scope>
    <source>
        <strain evidence="5">p1A1 Lamole</strain>
        <strain evidence="3">P1A1 Lamole</strain>
    </source>
</reference>
<dbReference type="EnsemblFungi" id="MVLG_05149T0">
    <property type="protein sequence ID" value="MVLG_05149T0"/>
    <property type="gene ID" value="MVLG_05149"/>
</dbReference>
<organism evidence="3">
    <name type="scientific">Microbotryum lychnidis-dioicae (strain p1A1 Lamole / MvSl-1064)</name>
    <name type="common">Anther smut fungus</name>
    <dbReference type="NCBI Taxonomy" id="683840"/>
    <lineage>
        <taxon>Eukaryota</taxon>
        <taxon>Fungi</taxon>
        <taxon>Dikarya</taxon>
        <taxon>Basidiomycota</taxon>
        <taxon>Pucciniomycotina</taxon>
        <taxon>Microbotryomycetes</taxon>
        <taxon>Microbotryales</taxon>
        <taxon>Microbotryaceae</taxon>
        <taxon>Microbotryum</taxon>
    </lineage>
</organism>
<dbReference type="InParanoid" id="U5HDD3"/>
<reference evidence="3" key="2">
    <citation type="submission" date="2010-11" db="EMBL/GenBank/DDBJ databases">
        <authorList>
            <consortium name="The Broad Institute Genome Sequencing Platform"/>
            <person name="Earl A."/>
            <person name="Ward D."/>
            <person name="Feldgarden M."/>
            <person name="Gevers D."/>
            <person name="Butler R."/>
            <person name="Young S.K."/>
            <person name="Zeng Q."/>
            <person name="Gargeya S."/>
            <person name="Fitzgerald M."/>
            <person name="Haas B."/>
            <person name="Abouelleil A."/>
            <person name="Alvarado L."/>
            <person name="Arachchi H.M."/>
            <person name="Berlin A."/>
            <person name="Brown A."/>
            <person name="Chapman S.B."/>
            <person name="Chen Z."/>
            <person name="Dunbar C."/>
            <person name="Freedman E."/>
            <person name="Gearin G."/>
            <person name="Gellesch M."/>
            <person name="Goldberg J."/>
            <person name="Griggs A."/>
            <person name="Gujja S."/>
            <person name="Heilman E."/>
            <person name="Heiman D."/>
            <person name="Howarth C."/>
            <person name="Larson L."/>
            <person name="Lui A."/>
            <person name="MacDonald P.J.P."/>
            <person name="Mehta T."/>
            <person name="Montmayeur A."/>
            <person name="Murphy C."/>
            <person name="Neiman D."/>
            <person name="Pearson M."/>
            <person name="Priest M."/>
            <person name="Roberts A."/>
            <person name="Saif S."/>
            <person name="Shea T."/>
            <person name="Shenoy N."/>
            <person name="Sisk P."/>
            <person name="Stolte C."/>
            <person name="Sykes S."/>
            <person name="White J."/>
            <person name="Yandava C."/>
            <person name="Wortman J."/>
            <person name="Nusbaum C."/>
            <person name="Birren B."/>
        </authorList>
    </citation>
    <scope>NUCLEOTIDE SEQUENCE</scope>
    <source>
        <strain evidence="3">P1A1 Lamole</strain>
    </source>
</reference>
<protein>
    <recommendedName>
        <fullName evidence="6">Vacuole protein</fullName>
    </recommendedName>
</protein>
<evidence type="ECO:0000256" key="1">
    <source>
        <dbReference type="SAM" id="MobiDB-lite"/>
    </source>
</evidence>
<feature type="compositionally biased region" description="Basic and acidic residues" evidence="1">
    <location>
        <begin position="597"/>
        <end position="610"/>
    </location>
</feature>
<dbReference type="OrthoDB" id="2128042at2759"/>
<dbReference type="GO" id="GO:0005886">
    <property type="term" value="C:plasma membrane"/>
    <property type="evidence" value="ECO:0007669"/>
    <property type="project" value="InterPro"/>
</dbReference>
<dbReference type="AlphaFoldDB" id="U5HDD3"/>
<feature type="transmembrane region" description="Helical" evidence="2">
    <location>
        <begin position="147"/>
        <end position="171"/>
    </location>
</feature>
<evidence type="ECO:0000313" key="3">
    <source>
        <dbReference type="EMBL" id="KDE04434.1"/>
    </source>
</evidence>
<reference evidence="4" key="4">
    <citation type="submission" date="2015-06" db="UniProtKB">
        <authorList>
            <consortium name="EnsemblFungi"/>
        </authorList>
    </citation>
    <scope>IDENTIFICATION</scope>
</reference>
<dbReference type="GO" id="GO:0015079">
    <property type="term" value="F:potassium ion transmembrane transporter activity"/>
    <property type="evidence" value="ECO:0007669"/>
    <property type="project" value="InterPro"/>
</dbReference>
<dbReference type="EMBL" id="AEIJ01000513">
    <property type="status" value="NOT_ANNOTATED_CDS"/>
    <property type="molecule type" value="Genomic_DNA"/>
</dbReference>
<reference evidence="5" key="1">
    <citation type="submission" date="2010-11" db="EMBL/GenBank/DDBJ databases">
        <title>The genome sequence of Microbotryum violaceum strain p1A1 Lamole.</title>
        <authorList>
            <person name="Cuomo C."/>
            <person name="Perlin M."/>
            <person name="Young S.K."/>
            <person name="Zeng Q."/>
            <person name="Gargeya S."/>
            <person name="Alvarado L."/>
            <person name="Berlin A."/>
            <person name="Chapman S.B."/>
            <person name="Chen Z."/>
            <person name="Freedman E."/>
            <person name="Gellesch M."/>
            <person name="Goldberg J."/>
            <person name="Griggs A."/>
            <person name="Gujja S."/>
            <person name="Heilman E."/>
            <person name="Heiman D."/>
            <person name="Howarth C."/>
            <person name="Mehta T."/>
            <person name="Neiman D."/>
            <person name="Pearson M."/>
            <person name="Roberts A."/>
            <person name="Saif S."/>
            <person name="Shea T."/>
            <person name="Shenoy N."/>
            <person name="Sisk P."/>
            <person name="Stolte C."/>
            <person name="Sykes S."/>
            <person name="White J."/>
            <person name="Yandava C."/>
            <person name="Haas B."/>
            <person name="Nusbaum C."/>
            <person name="Birren B."/>
        </authorList>
    </citation>
    <scope>NUCLEOTIDE SEQUENCE [LARGE SCALE GENOMIC DNA]</scope>
    <source>
        <strain evidence="5">p1A1 Lamole</strain>
    </source>
</reference>
<evidence type="ECO:0000256" key="2">
    <source>
        <dbReference type="SAM" id="Phobius"/>
    </source>
</evidence>
<dbReference type="OMA" id="HEWYALR"/>
<feature type="region of interest" description="Disordered" evidence="1">
    <location>
        <begin position="569"/>
        <end position="612"/>
    </location>
</feature>
<feature type="transmembrane region" description="Helical" evidence="2">
    <location>
        <begin position="325"/>
        <end position="351"/>
    </location>
</feature>
<evidence type="ECO:0000313" key="4">
    <source>
        <dbReference type="EnsemblFungi" id="MVLG_05149T0"/>
    </source>
</evidence>
<dbReference type="HOGENOM" id="CLU_028299_0_0_1"/>
<evidence type="ECO:0008006" key="6">
    <source>
        <dbReference type="Google" id="ProtNLM"/>
    </source>
</evidence>
<dbReference type="STRING" id="683840.U5HDD3"/>
<evidence type="ECO:0000313" key="5">
    <source>
        <dbReference type="Proteomes" id="UP000017200"/>
    </source>
</evidence>
<dbReference type="PANTHER" id="PTHR36424">
    <property type="entry name" value="PHEROMONE-REGULATED MEMBRANE PROTEIN 6"/>
    <property type="match status" value="1"/>
</dbReference>
<keyword evidence="2" id="KW-0812">Transmembrane</keyword>
<dbReference type="InterPro" id="IPR031606">
    <property type="entry name" value="Kch1/2"/>
</dbReference>
<proteinExistence type="predicted"/>
<keyword evidence="2" id="KW-0472">Membrane</keyword>
<sequence length="647" mass="72351">MCCSTAAWKREVVPDHKVCVGVCLGCLFVEASASLSHFGPSRSHATNGREFAEMVRGTAPLHGARHAFRRRFGCIACLVRSVTRSVSVSSFAFTATQLRVVVAQRPRVVAPRARNAERPSSNLSQFDFIDVHEFHSKSCTTRLQYGWLWLLFIKSIAVYVADIYTAIALLASGRWSGSILQSEAAASSSKGSSVLEVPFNIGKWIFTGCIIFSFLLLAWEARKSRAIIKSRDISYAFTNVMSQSWYALRSYDHFCFFCQIDNSKKKKDEFAFFVFFTFKGWKRLILADGPRQVINGITLYSFGKSEKWTTDLSVYFGGGFLKTGIIITMLFTVIIFVGSAVLLLIAAIMYVPLLCYIQGNLKEYCCHKVDKRIAELMKRKNRKRLAKEAEIARKEARGDFSHLKDKKTGKLVAAPLPQPTLPKVGLRDNDLYAPSYSNSEVSSAVGNYRYPPPSNISGHSGVGGYFDDLRYDRNQPLPKSKFNNYAPSETDSFDFQAPSGLYSHSVSSMDAFAQRGEGMGYDPNQSRGHMGGEEMSRAPSYRSRQEEEEGKAAVQSHQFYANYYQAPAMPSQQHKSPRPHPLEDGVGNSEVMFDGRALGRGDSTRSDARSEYVVPSRQTLYDRTAARYPSDDDSMILAYAASPREIR</sequence>
<keyword evidence="2" id="KW-1133">Transmembrane helix</keyword>
<accession>U5HDD3</accession>
<dbReference type="Proteomes" id="UP000017200">
    <property type="component" value="Unassembled WGS sequence"/>
</dbReference>
<keyword evidence="5" id="KW-1185">Reference proteome</keyword>
<dbReference type="Pfam" id="PF16944">
    <property type="entry name" value="KCH"/>
    <property type="match status" value="1"/>
</dbReference>
<dbReference type="PANTHER" id="PTHR36424:SF1">
    <property type="entry name" value="LOW AFFINITY K(+) TRANSPORTER 1-RELATED"/>
    <property type="match status" value="1"/>
</dbReference>
<dbReference type="EMBL" id="GL541707">
    <property type="protein sequence ID" value="KDE04434.1"/>
    <property type="molecule type" value="Genomic_DNA"/>
</dbReference>